<sequence>MSLSSSWTKYEVYYNQLDEEGKQQWKKYPCEYCQFLISGLWLPLTGSECFMTATEATSVAQMDISLPSQSVGLPYSEDSSELSSHSLVLGRV</sequence>
<protein>
    <submittedName>
        <fullName evidence="1">Uncharacterized protein</fullName>
    </submittedName>
</protein>
<dbReference type="Proteomes" id="UP001165960">
    <property type="component" value="Unassembled WGS sequence"/>
</dbReference>
<dbReference type="EMBL" id="QTSX02000765">
    <property type="protein sequence ID" value="KAJ9085397.1"/>
    <property type="molecule type" value="Genomic_DNA"/>
</dbReference>
<gene>
    <name evidence="1" type="ORF">DSO57_1014405</name>
</gene>
<accession>A0ACC2UG83</accession>
<organism evidence="1 2">
    <name type="scientific">Entomophthora muscae</name>
    <dbReference type="NCBI Taxonomy" id="34485"/>
    <lineage>
        <taxon>Eukaryota</taxon>
        <taxon>Fungi</taxon>
        <taxon>Fungi incertae sedis</taxon>
        <taxon>Zoopagomycota</taxon>
        <taxon>Entomophthoromycotina</taxon>
        <taxon>Entomophthoromycetes</taxon>
        <taxon>Entomophthorales</taxon>
        <taxon>Entomophthoraceae</taxon>
        <taxon>Entomophthora</taxon>
    </lineage>
</organism>
<comment type="caution">
    <text evidence="1">The sequence shown here is derived from an EMBL/GenBank/DDBJ whole genome shotgun (WGS) entry which is preliminary data.</text>
</comment>
<evidence type="ECO:0000313" key="2">
    <source>
        <dbReference type="Proteomes" id="UP001165960"/>
    </source>
</evidence>
<proteinExistence type="predicted"/>
<keyword evidence="2" id="KW-1185">Reference proteome</keyword>
<reference evidence="1" key="1">
    <citation type="submission" date="2022-04" db="EMBL/GenBank/DDBJ databases">
        <title>Genome of the entomopathogenic fungus Entomophthora muscae.</title>
        <authorList>
            <person name="Elya C."/>
            <person name="Lovett B.R."/>
            <person name="Lee E."/>
            <person name="Macias A.M."/>
            <person name="Hajek A.E."/>
            <person name="De Bivort B.L."/>
            <person name="Kasson M.T."/>
            <person name="De Fine Licht H.H."/>
            <person name="Stajich J.E."/>
        </authorList>
    </citation>
    <scope>NUCLEOTIDE SEQUENCE</scope>
    <source>
        <strain evidence="1">Berkeley</strain>
    </source>
</reference>
<name>A0ACC2UG83_9FUNG</name>
<evidence type="ECO:0000313" key="1">
    <source>
        <dbReference type="EMBL" id="KAJ9085397.1"/>
    </source>
</evidence>